<protein>
    <recommendedName>
        <fullName evidence="4">Cyclin-like domain-containing protein</fullName>
    </recommendedName>
</protein>
<feature type="compositionally biased region" description="Low complexity" evidence="3">
    <location>
        <begin position="305"/>
        <end position="315"/>
    </location>
</feature>
<dbReference type="InterPro" id="IPR013763">
    <property type="entry name" value="Cyclin-like_dom"/>
</dbReference>
<dbReference type="CDD" id="cd20530">
    <property type="entry name" value="CYCLIN_CCNK_rpt1"/>
    <property type="match status" value="1"/>
</dbReference>
<sequence>MPQWYWDKKELRHTPTQLGSGFLDYDDEQRYRREGVRFIIEVGKALNLSHTTMASGAVYFHRFYMFHSFQEFPKYVVATCCLFLAGKAEETPKKCRDLIKVVRAHTNDTQFATFGHDPREEVMIMERVLLQTIKFDLQVDHPYISILQYAKSLKGDSAKLQKMVQMSWTFVNDSLCSTLCLQWEPEIIAIAVMYLAAKLSKFEIKDWLDRHEYQKHWWERYVVDLDVTDLEDICHQVLDLYSQPTKPTREQSASPPPGQRTQPAKPTVPPTLQTQSSGSGKHTTPPPPRENPPLPPRDMATSIGAPQPQQPLSRPQTPPPPPPPGAPIAAPPVPPLGIPPGSAYMGYGAALPPGLPGVPSSYHAPPPGVHGYVAPGQAPVGGGIPPLFSQGNGPTVGYSQPPGGGYTGYPPRGQHPPGPQGQYYPPVPPGNFRPDHRRY</sequence>
<keyword evidence="6" id="KW-1185">Reference proteome</keyword>
<feature type="compositionally biased region" description="Pro residues" evidence="3">
    <location>
        <begin position="316"/>
        <end position="338"/>
    </location>
</feature>
<dbReference type="Proteomes" id="UP000318571">
    <property type="component" value="Chromosome 11"/>
</dbReference>
<feature type="region of interest" description="Disordered" evidence="3">
    <location>
        <begin position="244"/>
        <end position="356"/>
    </location>
</feature>
<dbReference type="InterPro" id="IPR036915">
    <property type="entry name" value="Cyclin-like_sf"/>
</dbReference>
<feature type="compositionally biased region" description="Pro residues" evidence="3">
    <location>
        <begin position="413"/>
        <end position="431"/>
    </location>
</feature>
<evidence type="ECO:0000256" key="1">
    <source>
        <dbReference type="ARBA" id="ARBA00023127"/>
    </source>
</evidence>
<evidence type="ECO:0000259" key="4">
    <source>
        <dbReference type="SMART" id="SM00385"/>
    </source>
</evidence>
<feature type="domain" description="Cyclin-like" evidence="4">
    <location>
        <begin position="37"/>
        <end position="131"/>
    </location>
</feature>
<dbReference type="PANTHER" id="PTHR10026">
    <property type="entry name" value="CYCLIN"/>
    <property type="match status" value="1"/>
</dbReference>
<dbReference type="EMBL" id="VCGU01000003">
    <property type="protein sequence ID" value="TRY77859.1"/>
    <property type="molecule type" value="Genomic_DNA"/>
</dbReference>
<dbReference type="STRING" id="6832.A0A553PJM5"/>
<keyword evidence="1 2" id="KW-0195">Cyclin</keyword>
<evidence type="ECO:0000256" key="2">
    <source>
        <dbReference type="RuleBase" id="RU000383"/>
    </source>
</evidence>
<dbReference type="Pfam" id="PF00134">
    <property type="entry name" value="Cyclin_N"/>
    <property type="match status" value="1"/>
</dbReference>
<dbReference type="Gene3D" id="1.10.472.10">
    <property type="entry name" value="Cyclin-like"/>
    <property type="match status" value="2"/>
</dbReference>
<comment type="similarity">
    <text evidence="2">Belongs to the cyclin family.</text>
</comment>
<evidence type="ECO:0000313" key="6">
    <source>
        <dbReference type="Proteomes" id="UP000318571"/>
    </source>
</evidence>
<dbReference type="SMART" id="SM00385">
    <property type="entry name" value="CYCLIN"/>
    <property type="match status" value="2"/>
</dbReference>
<dbReference type="GO" id="GO:0006357">
    <property type="term" value="P:regulation of transcription by RNA polymerase II"/>
    <property type="evidence" value="ECO:0007669"/>
    <property type="project" value="InterPro"/>
</dbReference>
<dbReference type="InterPro" id="IPR006671">
    <property type="entry name" value="Cyclin_N"/>
</dbReference>
<accession>A0A553PJM5</accession>
<organism evidence="5 6">
    <name type="scientific">Tigriopus californicus</name>
    <name type="common">Marine copepod</name>
    <dbReference type="NCBI Taxonomy" id="6832"/>
    <lineage>
        <taxon>Eukaryota</taxon>
        <taxon>Metazoa</taxon>
        <taxon>Ecdysozoa</taxon>
        <taxon>Arthropoda</taxon>
        <taxon>Crustacea</taxon>
        <taxon>Multicrustacea</taxon>
        <taxon>Hexanauplia</taxon>
        <taxon>Copepoda</taxon>
        <taxon>Harpacticoida</taxon>
        <taxon>Harpacticidae</taxon>
        <taxon>Tigriopus</taxon>
    </lineage>
</organism>
<dbReference type="CDD" id="cd20531">
    <property type="entry name" value="CYCLIN_CCNK_rpt2"/>
    <property type="match status" value="1"/>
</dbReference>
<dbReference type="OrthoDB" id="25002at2759"/>
<reference evidence="5 6" key="1">
    <citation type="journal article" date="2018" name="Nat. Ecol. Evol.">
        <title>Genomic signatures of mitonuclear coevolution across populations of Tigriopus californicus.</title>
        <authorList>
            <person name="Barreto F.S."/>
            <person name="Watson E.T."/>
            <person name="Lima T.G."/>
            <person name="Willett C.S."/>
            <person name="Edmands S."/>
            <person name="Li W."/>
            <person name="Burton R.S."/>
        </authorList>
    </citation>
    <scope>NUCLEOTIDE SEQUENCE [LARGE SCALE GENOMIC DNA]</scope>
    <source>
        <strain evidence="5 6">San Diego</strain>
    </source>
</reference>
<evidence type="ECO:0000313" key="5">
    <source>
        <dbReference type="EMBL" id="TRY77859.1"/>
    </source>
</evidence>
<feature type="compositionally biased region" description="Pro residues" evidence="3">
    <location>
        <begin position="284"/>
        <end position="296"/>
    </location>
</feature>
<name>A0A553PJM5_TIGCA</name>
<feature type="compositionally biased region" description="Low complexity" evidence="3">
    <location>
        <begin position="346"/>
        <end position="356"/>
    </location>
</feature>
<comment type="caution">
    <text evidence="5">The sequence shown here is derived from an EMBL/GenBank/DDBJ whole genome shotgun (WGS) entry which is preliminary data.</text>
</comment>
<feature type="domain" description="Cyclin-like" evidence="4">
    <location>
        <begin position="144"/>
        <end position="242"/>
    </location>
</feature>
<dbReference type="OMA" id="QPQHQRW"/>
<proteinExistence type="inferred from homology"/>
<dbReference type="InterPro" id="IPR043198">
    <property type="entry name" value="Cyclin/Ssn8"/>
</dbReference>
<dbReference type="AlphaFoldDB" id="A0A553PJM5"/>
<dbReference type="SUPFAM" id="SSF47954">
    <property type="entry name" value="Cyclin-like"/>
    <property type="match status" value="2"/>
</dbReference>
<dbReference type="Pfam" id="PF21797">
    <property type="entry name" value="CycT2-like_C"/>
    <property type="match status" value="1"/>
</dbReference>
<gene>
    <name evidence="5" type="ORF">TCAL_11906</name>
</gene>
<dbReference type="GO" id="GO:0016538">
    <property type="term" value="F:cyclin-dependent protein serine/threonine kinase regulator activity"/>
    <property type="evidence" value="ECO:0007669"/>
    <property type="project" value="InterPro"/>
</dbReference>
<evidence type="ECO:0000256" key="3">
    <source>
        <dbReference type="SAM" id="MobiDB-lite"/>
    </source>
</evidence>
<feature type="compositionally biased region" description="Polar residues" evidence="3">
    <location>
        <begin position="244"/>
        <end position="282"/>
    </location>
</feature>
<feature type="region of interest" description="Disordered" evidence="3">
    <location>
        <begin position="383"/>
        <end position="439"/>
    </location>
</feature>